<evidence type="ECO:0000256" key="4">
    <source>
        <dbReference type="ARBA" id="ARBA00022807"/>
    </source>
</evidence>
<name>A0A1G8GHA6_9PSED</name>
<proteinExistence type="inferred from homology"/>
<reference evidence="8" key="1">
    <citation type="submission" date="2016-10" db="EMBL/GenBank/DDBJ databases">
        <authorList>
            <person name="Varghese N."/>
            <person name="Submissions S."/>
        </authorList>
    </citation>
    <scope>NUCLEOTIDE SEQUENCE [LARGE SCALE GENOMIC DNA]</scope>
    <source>
        <strain evidence="8">CCM 7469</strain>
    </source>
</reference>
<feature type="domain" description="NlpC/P60" evidence="6">
    <location>
        <begin position="62"/>
        <end position="187"/>
    </location>
</feature>
<comment type="similarity">
    <text evidence="1">Belongs to the peptidase C40 family.</text>
</comment>
<evidence type="ECO:0000256" key="2">
    <source>
        <dbReference type="ARBA" id="ARBA00022670"/>
    </source>
</evidence>
<keyword evidence="4" id="KW-0788">Thiol protease</keyword>
<evidence type="ECO:0000313" key="7">
    <source>
        <dbReference type="EMBL" id="SDH93726.1"/>
    </source>
</evidence>
<dbReference type="Pfam" id="PF00877">
    <property type="entry name" value="NLPC_P60"/>
    <property type="match status" value="1"/>
</dbReference>
<dbReference type="PANTHER" id="PTHR47053">
    <property type="entry name" value="MUREIN DD-ENDOPEPTIDASE MEPH-RELATED"/>
    <property type="match status" value="1"/>
</dbReference>
<dbReference type="GO" id="GO:0006508">
    <property type="term" value="P:proteolysis"/>
    <property type="evidence" value="ECO:0007669"/>
    <property type="project" value="UniProtKB-KW"/>
</dbReference>
<feature type="signal peptide" evidence="5">
    <location>
        <begin position="1"/>
        <end position="18"/>
    </location>
</feature>
<dbReference type="PANTHER" id="PTHR47053:SF1">
    <property type="entry name" value="MUREIN DD-ENDOPEPTIDASE MEPH-RELATED"/>
    <property type="match status" value="1"/>
</dbReference>
<dbReference type="RefSeq" id="WP_090262684.1">
    <property type="nucleotide sequence ID" value="NZ_FNDS01000004.1"/>
</dbReference>
<protein>
    <submittedName>
        <fullName evidence="7">Cell wall-associated hydrolase, NlpC family</fullName>
    </submittedName>
</protein>
<dbReference type="InterPro" id="IPR051202">
    <property type="entry name" value="Peptidase_C40"/>
</dbReference>
<evidence type="ECO:0000256" key="1">
    <source>
        <dbReference type="ARBA" id="ARBA00007074"/>
    </source>
</evidence>
<keyword evidence="5" id="KW-0732">Signal</keyword>
<feature type="chain" id="PRO_5011466702" evidence="5">
    <location>
        <begin position="19"/>
        <end position="202"/>
    </location>
</feature>
<dbReference type="SUPFAM" id="SSF54001">
    <property type="entry name" value="Cysteine proteinases"/>
    <property type="match status" value="1"/>
</dbReference>
<keyword evidence="2" id="KW-0645">Protease</keyword>
<dbReference type="GO" id="GO:0008234">
    <property type="term" value="F:cysteine-type peptidase activity"/>
    <property type="evidence" value="ECO:0007669"/>
    <property type="project" value="UniProtKB-KW"/>
</dbReference>
<keyword evidence="3 7" id="KW-0378">Hydrolase</keyword>
<organism evidence="7 8">
    <name type="scientific">Pseudomonas panipatensis</name>
    <dbReference type="NCBI Taxonomy" id="428992"/>
    <lineage>
        <taxon>Bacteria</taxon>
        <taxon>Pseudomonadati</taxon>
        <taxon>Pseudomonadota</taxon>
        <taxon>Gammaproteobacteria</taxon>
        <taxon>Pseudomonadales</taxon>
        <taxon>Pseudomonadaceae</taxon>
        <taxon>Pseudomonas</taxon>
    </lineage>
</organism>
<dbReference type="EMBL" id="FNDS01000004">
    <property type="protein sequence ID" value="SDH93726.1"/>
    <property type="molecule type" value="Genomic_DNA"/>
</dbReference>
<gene>
    <name evidence="7" type="ORF">SAMN05216272_104263</name>
</gene>
<dbReference type="Proteomes" id="UP000199636">
    <property type="component" value="Unassembled WGS sequence"/>
</dbReference>
<dbReference type="InterPro" id="IPR038765">
    <property type="entry name" value="Papain-like_cys_pep_sf"/>
</dbReference>
<dbReference type="InterPro" id="IPR000064">
    <property type="entry name" value="NLP_P60_dom"/>
</dbReference>
<dbReference type="PROSITE" id="PS51935">
    <property type="entry name" value="NLPC_P60"/>
    <property type="match status" value="1"/>
</dbReference>
<evidence type="ECO:0000256" key="3">
    <source>
        <dbReference type="ARBA" id="ARBA00022801"/>
    </source>
</evidence>
<evidence type="ECO:0000256" key="5">
    <source>
        <dbReference type="SAM" id="SignalP"/>
    </source>
</evidence>
<dbReference type="STRING" id="428992.SAMN05216272_104263"/>
<dbReference type="OrthoDB" id="9807055at2"/>
<sequence>MRSILLTCLSIGLAASFAAVVTEADASTRATRTYTPAPIDLRVPVQGSALLTVAPKPATQDKREAHEVTKRAFSMIGTPYRWGGTSPKKGFDCSGLVNYVYQDVDEVDLPRTARAIYQSGKPKVARRDLQPGDLVFFRIHSRNVDHVGIYVGNDRFVHAPRRGEKVKVANLNDSYWTRHYLAAKRVLPTTLAKADLPGHRYE</sequence>
<accession>A0A1G8GHA6</accession>
<keyword evidence="8" id="KW-1185">Reference proteome</keyword>
<dbReference type="Gene3D" id="3.90.1720.10">
    <property type="entry name" value="endopeptidase domain like (from Nostoc punctiforme)"/>
    <property type="match status" value="1"/>
</dbReference>
<dbReference type="AlphaFoldDB" id="A0A1G8GHA6"/>
<evidence type="ECO:0000259" key="6">
    <source>
        <dbReference type="PROSITE" id="PS51935"/>
    </source>
</evidence>
<evidence type="ECO:0000313" key="8">
    <source>
        <dbReference type="Proteomes" id="UP000199636"/>
    </source>
</evidence>